<dbReference type="GO" id="GO:0046872">
    <property type="term" value="F:metal ion binding"/>
    <property type="evidence" value="ECO:0007669"/>
    <property type="project" value="UniProtKB-KW"/>
</dbReference>
<dbReference type="RefSeq" id="WP_038028984.1">
    <property type="nucleotide sequence ID" value="NZ_DAHVNI010000016.1"/>
</dbReference>
<dbReference type="EMBL" id="PEMN01000192">
    <property type="protein sequence ID" value="RTI17000.1"/>
    <property type="molecule type" value="Genomic_DNA"/>
</dbReference>
<dbReference type="CDD" id="cd05403">
    <property type="entry name" value="NT_KNTase_like"/>
    <property type="match status" value="1"/>
</dbReference>
<evidence type="ECO:0000256" key="4">
    <source>
        <dbReference type="ARBA" id="ARBA00022695"/>
    </source>
</evidence>
<dbReference type="PANTHER" id="PTHR33571">
    <property type="entry name" value="SSL8005 PROTEIN"/>
    <property type="match status" value="1"/>
</dbReference>
<feature type="domain" description="Polymerase nucleotidyl transferase" evidence="10">
    <location>
        <begin position="13"/>
        <end position="97"/>
    </location>
</feature>
<evidence type="ECO:0000256" key="2">
    <source>
        <dbReference type="ARBA" id="ARBA00022649"/>
    </source>
</evidence>
<keyword evidence="8" id="KW-0460">Magnesium</keyword>
<dbReference type="Pfam" id="PF01909">
    <property type="entry name" value="NTP_transf_2"/>
    <property type="match status" value="1"/>
</dbReference>
<comment type="cofactor">
    <cofactor evidence="1">
        <name>Mg(2+)</name>
        <dbReference type="ChEBI" id="CHEBI:18420"/>
    </cofactor>
</comment>
<sequence>MQEDLRRIKALLDAHRGELQSRYGVRELALFGSRVRGEARASSDLDVLVEFDRPPGLLKFLELEDYLSSLLGLRVDLVRKAALRPELREEILEEALYL</sequence>
<dbReference type="EMBL" id="PELW01000073">
    <property type="protein sequence ID" value="RTH27183.1"/>
    <property type="molecule type" value="Genomic_DNA"/>
</dbReference>
<reference evidence="16 17" key="1">
    <citation type="journal article" date="2019" name="Extremophiles">
        <title>Biogeography of thermophiles and predominance of Thermus scotoductus in domestic water heaters.</title>
        <authorList>
            <person name="Wilpiszeski R.L."/>
            <person name="Zhang Z."/>
            <person name="House C.H."/>
        </authorList>
    </citation>
    <scope>NUCLEOTIDE SEQUENCE [LARGE SCALE GENOMIC DNA]</scope>
    <source>
        <strain evidence="15 20">10_S10</strain>
        <strain evidence="14 19">24_S24</strain>
        <strain evidence="12 17">25_S25</strain>
        <strain evidence="13 16">27_S27</strain>
        <strain evidence="11 18">28_S28</strain>
    </source>
</reference>
<evidence type="ECO:0000256" key="1">
    <source>
        <dbReference type="ARBA" id="ARBA00001946"/>
    </source>
</evidence>
<dbReference type="Proteomes" id="UP000288073">
    <property type="component" value="Unassembled WGS sequence"/>
</dbReference>
<dbReference type="InterPro" id="IPR002934">
    <property type="entry name" value="Polymerase_NTP_transf_dom"/>
</dbReference>
<evidence type="ECO:0000256" key="6">
    <source>
        <dbReference type="ARBA" id="ARBA00022741"/>
    </source>
</evidence>
<keyword evidence="7" id="KW-0067">ATP-binding</keyword>
<dbReference type="Proteomes" id="UP000286712">
    <property type="component" value="Unassembled WGS sequence"/>
</dbReference>
<dbReference type="Proteomes" id="UP000287306">
    <property type="component" value="Unassembled WGS sequence"/>
</dbReference>
<evidence type="ECO:0000313" key="17">
    <source>
        <dbReference type="Proteomes" id="UP000287306"/>
    </source>
</evidence>
<evidence type="ECO:0000313" key="14">
    <source>
        <dbReference type="EMBL" id="RTH38587.1"/>
    </source>
</evidence>
<dbReference type="PANTHER" id="PTHR33571:SF14">
    <property type="entry name" value="PROTEIN ADENYLYLTRANSFERASE MJ0435-RELATED"/>
    <property type="match status" value="1"/>
</dbReference>
<evidence type="ECO:0000313" key="20">
    <source>
        <dbReference type="Proteomes" id="UP000288073"/>
    </source>
</evidence>
<keyword evidence="4" id="KW-0548">Nucleotidyltransferase</keyword>
<dbReference type="AlphaFoldDB" id="A0A430V2L6"/>
<evidence type="ECO:0000313" key="15">
    <source>
        <dbReference type="EMBL" id="RTI17000.1"/>
    </source>
</evidence>
<dbReference type="EMBL" id="PELY01000136">
    <property type="protein sequence ID" value="RTH26593.1"/>
    <property type="molecule type" value="Genomic_DNA"/>
</dbReference>
<dbReference type="SUPFAM" id="SSF81301">
    <property type="entry name" value="Nucleotidyltransferase"/>
    <property type="match status" value="1"/>
</dbReference>
<comment type="caution">
    <text evidence="15">The sequence shown here is derived from an EMBL/GenBank/DDBJ whole genome shotgun (WGS) entry which is preliminary data.</text>
</comment>
<evidence type="ECO:0000313" key="12">
    <source>
        <dbReference type="EMBL" id="RTH26593.1"/>
    </source>
</evidence>
<dbReference type="InterPro" id="IPR043519">
    <property type="entry name" value="NT_sf"/>
</dbReference>
<dbReference type="EMBL" id="PELZ01000098">
    <property type="protein sequence ID" value="RTH38587.1"/>
    <property type="molecule type" value="Genomic_DNA"/>
</dbReference>
<evidence type="ECO:0000313" key="11">
    <source>
        <dbReference type="EMBL" id="RTH18154.1"/>
    </source>
</evidence>
<dbReference type="Gene3D" id="3.30.460.10">
    <property type="entry name" value="Beta Polymerase, domain 2"/>
    <property type="match status" value="1"/>
</dbReference>
<dbReference type="Proteomes" id="UP000287439">
    <property type="component" value="Unassembled WGS sequence"/>
</dbReference>
<evidence type="ECO:0000313" key="19">
    <source>
        <dbReference type="Proteomes" id="UP000288051"/>
    </source>
</evidence>
<evidence type="ECO:0000256" key="3">
    <source>
        <dbReference type="ARBA" id="ARBA00022679"/>
    </source>
</evidence>
<organism evidence="15 20">
    <name type="scientific">Thermus scotoductus</name>
    <dbReference type="NCBI Taxonomy" id="37636"/>
    <lineage>
        <taxon>Bacteria</taxon>
        <taxon>Thermotogati</taxon>
        <taxon>Deinococcota</taxon>
        <taxon>Deinococci</taxon>
        <taxon>Thermales</taxon>
        <taxon>Thermaceae</taxon>
        <taxon>Thermus</taxon>
    </lineage>
</organism>
<evidence type="ECO:0000313" key="18">
    <source>
        <dbReference type="Proteomes" id="UP000287439"/>
    </source>
</evidence>
<dbReference type="InterPro" id="IPR052038">
    <property type="entry name" value="Type-VII_TA_antitoxin"/>
</dbReference>
<evidence type="ECO:0000256" key="8">
    <source>
        <dbReference type="ARBA" id="ARBA00022842"/>
    </source>
</evidence>
<keyword evidence="2" id="KW-1277">Toxin-antitoxin system</keyword>
<proteinExistence type="inferred from homology"/>
<dbReference type="EMBL" id="PELV01000197">
    <property type="protein sequence ID" value="RTH18154.1"/>
    <property type="molecule type" value="Genomic_DNA"/>
</dbReference>
<keyword evidence="6" id="KW-0547">Nucleotide-binding</keyword>
<name>A0A430V2L6_THESC</name>
<keyword evidence="3 15" id="KW-0808">Transferase</keyword>
<comment type="similarity">
    <text evidence="9">Belongs to the MntA antitoxin family.</text>
</comment>
<keyword evidence="5" id="KW-0479">Metal-binding</keyword>
<evidence type="ECO:0000259" key="10">
    <source>
        <dbReference type="Pfam" id="PF01909"/>
    </source>
</evidence>
<dbReference type="Proteomes" id="UP000288051">
    <property type="component" value="Unassembled WGS sequence"/>
</dbReference>
<evidence type="ECO:0000256" key="5">
    <source>
        <dbReference type="ARBA" id="ARBA00022723"/>
    </source>
</evidence>
<evidence type="ECO:0000313" key="16">
    <source>
        <dbReference type="Proteomes" id="UP000286712"/>
    </source>
</evidence>
<dbReference type="GO" id="GO:0005524">
    <property type="term" value="F:ATP binding"/>
    <property type="evidence" value="ECO:0007669"/>
    <property type="project" value="UniProtKB-KW"/>
</dbReference>
<evidence type="ECO:0000256" key="9">
    <source>
        <dbReference type="ARBA" id="ARBA00038276"/>
    </source>
</evidence>
<protein>
    <submittedName>
        <fullName evidence="15">Nucleotidyltransferase</fullName>
    </submittedName>
</protein>
<accession>A0A430V2L6</accession>
<gene>
    <name evidence="15" type="ORF">CSW23_06720</name>
    <name evidence="14" type="ORF">CSW37_04075</name>
    <name evidence="12" type="ORF">CSW38_05590</name>
    <name evidence="13" type="ORF">CSW40_03500</name>
    <name evidence="11" type="ORF">CSW41_06520</name>
</gene>
<dbReference type="GO" id="GO:0016779">
    <property type="term" value="F:nucleotidyltransferase activity"/>
    <property type="evidence" value="ECO:0007669"/>
    <property type="project" value="UniProtKB-KW"/>
</dbReference>
<evidence type="ECO:0000256" key="7">
    <source>
        <dbReference type="ARBA" id="ARBA00022840"/>
    </source>
</evidence>
<evidence type="ECO:0000313" key="13">
    <source>
        <dbReference type="EMBL" id="RTH27183.1"/>
    </source>
</evidence>